<feature type="region of interest" description="Disordered" evidence="1">
    <location>
        <begin position="67"/>
        <end position="87"/>
    </location>
</feature>
<dbReference type="EMBL" id="LXQA010071125">
    <property type="protein sequence ID" value="MCI09025.1"/>
    <property type="molecule type" value="Genomic_DNA"/>
</dbReference>
<organism evidence="2 3">
    <name type="scientific">Trifolium medium</name>
    <dbReference type="NCBI Taxonomy" id="97028"/>
    <lineage>
        <taxon>Eukaryota</taxon>
        <taxon>Viridiplantae</taxon>
        <taxon>Streptophyta</taxon>
        <taxon>Embryophyta</taxon>
        <taxon>Tracheophyta</taxon>
        <taxon>Spermatophyta</taxon>
        <taxon>Magnoliopsida</taxon>
        <taxon>eudicotyledons</taxon>
        <taxon>Gunneridae</taxon>
        <taxon>Pentapetalae</taxon>
        <taxon>rosids</taxon>
        <taxon>fabids</taxon>
        <taxon>Fabales</taxon>
        <taxon>Fabaceae</taxon>
        <taxon>Papilionoideae</taxon>
        <taxon>50 kb inversion clade</taxon>
        <taxon>NPAAA clade</taxon>
        <taxon>Hologalegina</taxon>
        <taxon>IRL clade</taxon>
        <taxon>Trifolieae</taxon>
        <taxon>Trifolium</taxon>
    </lineage>
</organism>
<dbReference type="AlphaFoldDB" id="A0A392PDT5"/>
<evidence type="ECO:0000313" key="3">
    <source>
        <dbReference type="Proteomes" id="UP000265520"/>
    </source>
</evidence>
<evidence type="ECO:0000256" key="1">
    <source>
        <dbReference type="SAM" id="MobiDB-lite"/>
    </source>
</evidence>
<accession>A0A392PDT5</accession>
<feature type="compositionally biased region" description="Polar residues" evidence="1">
    <location>
        <begin position="78"/>
        <end position="87"/>
    </location>
</feature>
<protein>
    <submittedName>
        <fullName evidence="2">Uncharacterized protein</fullName>
    </submittedName>
</protein>
<comment type="caution">
    <text evidence="2">The sequence shown here is derived from an EMBL/GenBank/DDBJ whole genome shotgun (WGS) entry which is preliminary data.</text>
</comment>
<name>A0A392PDT5_9FABA</name>
<evidence type="ECO:0000313" key="2">
    <source>
        <dbReference type="EMBL" id="MCI09025.1"/>
    </source>
</evidence>
<reference evidence="2 3" key="1">
    <citation type="journal article" date="2018" name="Front. Plant Sci.">
        <title>Red Clover (Trifolium pratense) and Zigzag Clover (T. medium) - A Picture of Genomic Similarities and Differences.</title>
        <authorList>
            <person name="Dluhosova J."/>
            <person name="Istvanek J."/>
            <person name="Nedelnik J."/>
            <person name="Repkova J."/>
        </authorList>
    </citation>
    <scope>NUCLEOTIDE SEQUENCE [LARGE SCALE GENOMIC DNA]</scope>
    <source>
        <strain evidence="3">cv. 10/8</strain>
        <tissue evidence="2">Leaf</tissue>
    </source>
</reference>
<sequence length="87" mass="9755">MSLRRLFRRFARTATVCCSDASYFGGRATAAHCLLRLGHNWGRLGALRNLRKSFQHCRKHPRHIYCGGRGDAQGADDNISQSEGHAQ</sequence>
<proteinExistence type="predicted"/>
<dbReference type="Proteomes" id="UP000265520">
    <property type="component" value="Unassembled WGS sequence"/>
</dbReference>
<feature type="non-terminal residue" evidence="2">
    <location>
        <position position="87"/>
    </location>
</feature>
<keyword evidence="3" id="KW-1185">Reference proteome</keyword>